<keyword evidence="3 4" id="KW-0732">Signal</keyword>
<dbReference type="RefSeq" id="WP_057834694.1">
    <property type="nucleotide sequence ID" value="NZ_LLXZ01000049.1"/>
</dbReference>
<evidence type="ECO:0000313" key="6">
    <source>
        <dbReference type="EMBL" id="KRR11196.1"/>
    </source>
</evidence>
<name>A0A0R3LTC0_9BRAD</name>
<dbReference type="InterPro" id="IPR000914">
    <property type="entry name" value="SBP_5_dom"/>
</dbReference>
<evidence type="ECO:0000256" key="4">
    <source>
        <dbReference type="SAM" id="SignalP"/>
    </source>
</evidence>
<dbReference type="OrthoDB" id="9803988at2"/>
<dbReference type="Proteomes" id="UP000050863">
    <property type="component" value="Unassembled WGS sequence"/>
</dbReference>
<dbReference type="AlphaFoldDB" id="A0A0R3LTC0"/>
<sequence>MKRILVAFGLMIAVISGARAESVLRTMITTDIRGLMPGNSPDDNTGTVLQNIYEGLVAWRADGTVAPMLARDIGVSSDGRTYTFTLRDGVSFHNGAPLSSREVVWTWERFLDPKSSWPCRTNFDGTRQIKIVGIEAPSPAQVVFRLAEPSGAFLSMMARADCDGTGIAHPDSVGPEGVWKAAIGTGPFRLTEWRRGQFIELARSENYVARSEPADGLSGAKLAKVDRVRLTMIPDPAAAKAAMRSGDLELWPAIDPKFAPELKAASLIVASSPVASLNTVVMQTNDPLLKDKRIREAIAASLDYQSMSDTLTDGYAKPSTSLVPMSSRYFGEVEKSGRGYDLARAKKLLADAGYKGQPIKVTTNSRFAVMNDVAVLVQAMAQQAGINISVEVMEFATQLSRYAKGDYQLMVWNYTPYLDPVFGLDRFIGDKSAQPDRVWSNPQAIALLAKLMDTASPDARQPLFDQLHGLFMDDTPMIVWSSGVNVSAYSKAVRGYEPWPGRKPRFWNVEVIR</sequence>
<dbReference type="InterPro" id="IPR039424">
    <property type="entry name" value="SBP_5"/>
</dbReference>
<dbReference type="Gene3D" id="3.40.190.10">
    <property type="entry name" value="Periplasmic binding protein-like II"/>
    <property type="match status" value="1"/>
</dbReference>
<feature type="domain" description="Solute-binding protein family 5" evidence="5">
    <location>
        <begin position="65"/>
        <end position="429"/>
    </location>
</feature>
<dbReference type="STRING" id="280332.CQ12_04865"/>
<comment type="similarity">
    <text evidence="2">Belongs to the bacterial solute-binding protein 5 family.</text>
</comment>
<proteinExistence type="inferred from homology"/>
<dbReference type="Gene3D" id="3.90.76.10">
    <property type="entry name" value="Dipeptide-binding Protein, Domain 1"/>
    <property type="match status" value="1"/>
</dbReference>
<evidence type="ECO:0000256" key="1">
    <source>
        <dbReference type="ARBA" id="ARBA00004418"/>
    </source>
</evidence>
<dbReference type="InterPro" id="IPR023765">
    <property type="entry name" value="SBP_5_CS"/>
</dbReference>
<comment type="subcellular location">
    <subcellularLocation>
        <location evidence="1">Periplasm</location>
    </subcellularLocation>
</comment>
<dbReference type="EMBL" id="LLXZ01000049">
    <property type="protein sequence ID" value="KRR11196.1"/>
    <property type="molecule type" value="Genomic_DNA"/>
</dbReference>
<keyword evidence="7" id="KW-1185">Reference proteome</keyword>
<protein>
    <submittedName>
        <fullName evidence="6">Peptide ABC transporter substrate-binding protein</fullName>
    </submittedName>
</protein>
<dbReference type="Gene3D" id="3.10.105.10">
    <property type="entry name" value="Dipeptide-binding Protein, Domain 3"/>
    <property type="match status" value="1"/>
</dbReference>
<evidence type="ECO:0000313" key="7">
    <source>
        <dbReference type="Proteomes" id="UP000050863"/>
    </source>
</evidence>
<dbReference type="PANTHER" id="PTHR30290">
    <property type="entry name" value="PERIPLASMIC BINDING COMPONENT OF ABC TRANSPORTER"/>
    <property type="match status" value="1"/>
</dbReference>
<evidence type="ECO:0000256" key="3">
    <source>
        <dbReference type="ARBA" id="ARBA00022729"/>
    </source>
</evidence>
<dbReference type="GO" id="GO:1904680">
    <property type="term" value="F:peptide transmembrane transporter activity"/>
    <property type="evidence" value="ECO:0007669"/>
    <property type="project" value="TreeGrafter"/>
</dbReference>
<dbReference type="GO" id="GO:0030288">
    <property type="term" value="C:outer membrane-bounded periplasmic space"/>
    <property type="evidence" value="ECO:0007669"/>
    <property type="project" value="UniProtKB-ARBA"/>
</dbReference>
<dbReference type="SUPFAM" id="SSF53850">
    <property type="entry name" value="Periplasmic binding protein-like II"/>
    <property type="match status" value="1"/>
</dbReference>
<dbReference type="Pfam" id="PF00496">
    <property type="entry name" value="SBP_bac_5"/>
    <property type="match status" value="1"/>
</dbReference>
<feature type="signal peptide" evidence="4">
    <location>
        <begin position="1"/>
        <end position="20"/>
    </location>
</feature>
<comment type="caution">
    <text evidence="6">The sequence shown here is derived from an EMBL/GenBank/DDBJ whole genome shotgun (WGS) entry which is preliminary data.</text>
</comment>
<gene>
    <name evidence="6" type="ORF">CQ12_04865</name>
</gene>
<dbReference type="PANTHER" id="PTHR30290:SF83">
    <property type="entry name" value="ABC TRANSPORTER SUBSTRATE-BINDING PROTEIN"/>
    <property type="match status" value="1"/>
</dbReference>
<evidence type="ECO:0000256" key="2">
    <source>
        <dbReference type="ARBA" id="ARBA00005695"/>
    </source>
</evidence>
<dbReference type="GO" id="GO:0015833">
    <property type="term" value="P:peptide transport"/>
    <property type="evidence" value="ECO:0007669"/>
    <property type="project" value="TreeGrafter"/>
</dbReference>
<dbReference type="GO" id="GO:0043190">
    <property type="term" value="C:ATP-binding cassette (ABC) transporter complex"/>
    <property type="evidence" value="ECO:0007669"/>
    <property type="project" value="InterPro"/>
</dbReference>
<feature type="chain" id="PRO_5006443372" evidence="4">
    <location>
        <begin position="21"/>
        <end position="513"/>
    </location>
</feature>
<accession>A0A0R3LTC0</accession>
<dbReference type="InterPro" id="IPR030678">
    <property type="entry name" value="Peptide/Ni-bd"/>
</dbReference>
<dbReference type="PROSITE" id="PS01040">
    <property type="entry name" value="SBP_BACTERIAL_5"/>
    <property type="match status" value="1"/>
</dbReference>
<organism evidence="6 7">
    <name type="scientific">Bradyrhizobium jicamae</name>
    <dbReference type="NCBI Taxonomy" id="280332"/>
    <lineage>
        <taxon>Bacteria</taxon>
        <taxon>Pseudomonadati</taxon>
        <taxon>Pseudomonadota</taxon>
        <taxon>Alphaproteobacteria</taxon>
        <taxon>Hyphomicrobiales</taxon>
        <taxon>Nitrobacteraceae</taxon>
        <taxon>Bradyrhizobium</taxon>
    </lineage>
</organism>
<evidence type="ECO:0000259" key="5">
    <source>
        <dbReference type="Pfam" id="PF00496"/>
    </source>
</evidence>
<reference evidence="6 7" key="1">
    <citation type="submission" date="2014-03" db="EMBL/GenBank/DDBJ databases">
        <title>Bradyrhizobium valentinum sp. nov., isolated from effective nodules of Lupinus mariae-josephae, a lupine endemic of basic-lime soils in Eastern Spain.</title>
        <authorList>
            <person name="Duran D."/>
            <person name="Rey L."/>
            <person name="Navarro A."/>
            <person name="Busquets A."/>
            <person name="Imperial J."/>
            <person name="Ruiz-Argueso T."/>
        </authorList>
    </citation>
    <scope>NUCLEOTIDE SEQUENCE [LARGE SCALE GENOMIC DNA]</scope>
    <source>
        <strain evidence="6 7">PAC68</strain>
    </source>
</reference>
<dbReference type="PIRSF" id="PIRSF002741">
    <property type="entry name" value="MppA"/>
    <property type="match status" value="1"/>
</dbReference>